<name>A0ABU0RRM0_9ACTN</name>
<reference evidence="1 2" key="1">
    <citation type="submission" date="2023-07" db="EMBL/GenBank/DDBJ databases">
        <title>Comparative genomics of wheat-associated soil bacteria to identify genetic determinants of phenazine resistance.</title>
        <authorList>
            <person name="Mouncey N."/>
        </authorList>
    </citation>
    <scope>NUCLEOTIDE SEQUENCE [LARGE SCALE GENOMIC DNA]</scope>
    <source>
        <strain evidence="1 2">W2I16</strain>
    </source>
</reference>
<dbReference type="Proteomes" id="UP001223072">
    <property type="component" value="Unassembled WGS sequence"/>
</dbReference>
<accession>A0ABU0RRM0</accession>
<gene>
    <name evidence="1" type="ORF">QFZ49_004338</name>
</gene>
<comment type="caution">
    <text evidence="1">The sequence shown here is derived from an EMBL/GenBank/DDBJ whole genome shotgun (WGS) entry which is preliminary data.</text>
</comment>
<keyword evidence="2" id="KW-1185">Reference proteome</keyword>
<organism evidence="1 2">
    <name type="scientific">Streptomyces turgidiscabies</name>
    <dbReference type="NCBI Taxonomy" id="85558"/>
    <lineage>
        <taxon>Bacteria</taxon>
        <taxon>Bacillati</taxon>
        <taxon>Actinomycetota</taxon>
        <taxon>Actinomycetes</taxon>
        <taxon>Kitasatosporales</taxon>
        <taxon>Streptomycetaceae</taxon>
        <taxon>Streptomyces</taxon>
    </lineage>
</organism>
<dbReference type="SUPFAM" id="SSF102462">
    <property type="entry name" value="Peptidyl-tRNA hydrolase II"/>
    <property type="match status" value="1"/>
</dbReference>
<protein>
    <recommendedName>
        <fullName evidence="3">DUF2000 domain-containing protein</fullName>
    </recommendedName>
</protein>
<dbReference type="Gene3D" id="3.40.1490.10">
    <property type="entry name" value="Bit1"/>
    <property type="match status" value="1"/>
</dbReference>
<evidence type="ECO:0000313" key="2">
    <source>
        <dbReference type="Proteomes" id="UP001223072"/>
    </source>
</evidence>
<proteinExistence type="predicted"/>
<evidence type="ECO:0008006" key="3">
    <source>
        <dbReference type="Google" id="ProtNLM"/>
    </source>
</evidence>
<dbReference type="Pfam" id="PF09391">
    <property type="entry name" value="DUF2000"/>
    <property type="match status" value="1"/>
</dbReference>
<sequence length="152" mass="16176">MNAPHTSTAPTPTPDLIRFGTKIAVVLREDLEPWQRLNVTAFLVSGLGTTAPEVIGAPYEDADGTAYLPMFRQPVLVFEATKDTLKAAHSRAVARSLPCSVFTSDLFATGNDRDNRAAVRAVGAGELDVVGVAVYGAKNAVDKVIKGSRMHP</sequence>
<dbReference type="RefSeq" id="WP_307628006.1">
    <property type="nucleotide sequence ID" value="NZ_JAUSZS010000004.1"/>
</dbReference>
<dbReference type="InterPro" id="IPR018988">
    <property type="entry name" value="DUF2000"/>
</dbReference>
<dbReference type="EMBL" id="JAUSZS010000004">
    <property type="protein sequence ID" value="MDQ0934398.1"/>
    <property type="molecule type" value="Genomic_DNA"/>
</dbReference>
<evidence type="ECO:0000313" key="1">
    <source>
        <dbReference type="EMBL" id="MDQ0934398.1"/>
    </source>
</evidence>
<dbReference type="InterPro" id="IPR023476">
    <property type="entry name" value="Pep_tRNA_hydro_II_dom_sf"/>
</dbReference>